<dbReference type="AlphaFoldDB" id="A0A3B1BL50"/>
<name>A0A3B1BL50_9ZZZZ</name>
<dbReference type="PANTHER" id="PTHR39425">
    <property type="entry name" value="LIPOPROTEIN CYTOCHROME C"/>
    <property type="match status" value="1"/>
</dbReference>
<dbReference type="Gene3D" id="3.90.10.10">
    <property type="entry name" value="Cytochrome C3"/>
    <property type="match status" value="3"/>
</dbReference>
<evidence type="ECO:0000256" key="1">
    <source>
        <dbReference type="SAM" id="Phobius"/>
    </source>
</evidence>
<gene>
    <name evidence="3" type="ORF">MNBD_IGNAVI01-2343</name>
</gene>
<reference evidence="3" key="1">
    <citation type="submission" date="2018-06" db="EMBL/GenBank/DDBJ databases">
        <authorList>
            <person name="Zhirakovskaya E."/>
        </authorList>
    </citation>
    <scope>NUCLEOTIDE SEQUENCE</scope>
</reference>
<dbReference type="Pfam" id="PF14522">
    <property type="entry name" value="Cytochrome_C7"/>
    <property type="match status" value="1"/>
</dbReference>
<dbReference type="InterPro" id="IPR036280">
    <property type="entry name" value="Multihaem_cyt_sf"/>
</dbReference>
<dbReference type="CDD" id="cd08168">
    <property type="entry name" value="Cytochrom_C3"/>
    <property type="match status" value="1"/>
</dbReference>
<keyword evidence="1" id="KW-1133">Transmembrane helix</keyword>
<sequence>MKTKHFYILLFIVGIIYLSITAFMSDTETQDSSHKSLIKFTHKTHLENDIDCETCHTAVENSTSLSDKLTPTMEACSDCHDVEDDDTCEDCHYENVYEPIPVVKSSITFNHKLHIDEQSMECTSCHKGLDKVDYAFESPTLFPKMGDCYQCHDNTTKATNVCDQCHVSTANLIPDNHKQVNFTKEHKIMSLEADANCVMCHDNNFCESCHVGTIMIDETNTADNFYTPYSPHRLIDNTNVQQISLVHDLNYQYNHGIDARGKTAECATCHQTETFCAECHNSEGSGDFALGGFVPASHTQPNFTTLGVGSGGGVHAEIARRDIESCAACHDTQGADPNCILCHTDSDGIKGTNPKTHVTGYLHNEEGEWHGDFGAVCYNCHTDAGALSQIPGQGFCGYCHGSKVN</sequence>
<evidence type="ECO:0000313" key="3">
    <source>
        <dbReference type="EMBL" id="VAX15271.1"/>
    </source>
</evidence>
<organism evidence="3">
    <name type="scientific">hydrothermal vent metagenome</name>
    <dbReference type="NCBI Taxonomy" id="652676"/>
    <lineage>
        <taxon>unclassified sequences</taxon>
        <taxon>metagenomes</taxon>
        <taxon>ecological metagenomes</taxon>
    </lineage>
</organism>
<protein>
    <submittedName>
        <fullName evidence="3">Cytochrome c family protein</fullName>
    </submittedName>
</protein>
<feature type="domain" description="Cytochrome c7-like" evidence="2">
    <location>
        <begin position="108"/>
        <end position="166"/>
    </location>
</feature>
<keyword evidence="1" id="KW-0812">Transmembrane</keyword>
<dbReference type="SUPFAM" id="SSF48695">
    <property type="entry name" value="Multiheme cytochromes"/>
    <property type="match status" value="1"/>
</dbReference>
<proteinExistence type="predicted"/>
<keyword evidence="1" id="KW-0472">Membrane</keyword>
<dbReference type="EMBL" id="UOGD01000012">
    <property type="protein sequence ID" value="VAX15271.1"/>
    <property type="molecule type" value="Genomic_DNA"/>
</dbReference>
<evidence type="ECO:0000259" key="2">
    <source>
        <dbReference type="Pfam" id="PF14522"/>
    </source>
</evidence>
<feature type="transmembrane region" description="Helical" evidence="1">
    <location>
        <begin position="7"/>
        <end position="25"/>
    </location>
</feature>
<accession>A0A3B1BL50</accession>
<dbReference type="InterPro" id="IPR029467">
    <property type="entry name" value="Cyt_c7-like"/>
</dbReference>
<dbReference type="PANTHER" id="PTHR39425:SF1">
    <property type="entry name" value="CYTOCHROME C7-LIKE DOMAIN-CONTAINING PROTEIN"/>
    <property type="match status" value="1"/>
</dbReference>